<gene>
    <name evidence="3" type="ORF">C2869_18365</name>
</gene>
<evidence type="ECO:0000313" key="3">
    <source>
        <dbReference type="EMBL" id="AWB68255.1"/>
    </source>
</evidence>
<dbReference type="PANTHER" id="PTHR43630">
    <property type="entry name" value="POLY-BETA-1,6-N-ACETYL-D-GLUCOSAMINE SYNTHASE"/>
    <property type="match status" value="1"/>
</dbReference>
<dbReference type="Pfam" id="PF00535">
    <property type="entry name" value="Glycos_transf_2"/>
    <property type="match status" value="1"/>
</dbReference>
<dbReference type="Gene3D" id="3.90.550.10">
    <property type="entry name" value="Spore Coat Polysaccharide Biosynthesis Protein SpsA, Chain A"/>
    <property type="match status" value="1"/>
</dbReference>
<dbReference type="CDD" id="cd02511">
    <property type="entry name" value="Beta4Glucosyltransferase"/>
    <property type="match status" value="1"/>
</dbReference>
<keyword evidence="3" id="KW-0808">Transferase</keyword>
<sequence>MKRRPLSCFLIVRDEADRIEDCIKELAGWVDQLIILDSGSTDGTVEICQKYTDEVHQTDWPGYGPQRNRALKLCKHEWVLNLDADEKVTPELRDEIDALLSQEKLDVNFVKIPWHTYLFGKPMRRGRYSTPQGKLFLNHEGVHFKHSQVHEALQIPDVKPLVLKSPLLHFSWRTYQHMQEKHLKYACILAEEKQQKGKKGSLGFAVMRFFTDFIQQYILRGGFLDGKRGFFMALVLAQYAFHKYAALAALQMEQACQQDNEK</sequence>
<organism evidence="3 4">
    <name type="scientific">Saccharobesus litoralis</name>
    <dbReference type="NCBI Taxonomy" id="2172099"/>
    <lineage>
        <taxon>Bacteria</taxon>
        <taxon>Pseudomonadati</taxon>
        <taxon>Pseudomonadota</taxon>
        <taxon>Gammaproteobacteria</taxon>
        <taxon>Alteromonadales</taxon>
        <taxon>Alteromonadaceae</taxon>
        <taxon>Saccharobesus</taxon>
    </lineage>
</organism>
<dbReference type="PANTHER" id="PTHR43630:SF2">
    <property type="entry name" value="GLYCOSYLTRANSFERASE"/>
    <property type="match status" value="1"/>
</dbReference>
<evidence type="ECO:0000313" key="4">
    <source>
        <dbReference type="Proteomes" id="UP000244441"/>
    </source>
</evidence>
<dbReference type="RefSeq" id="WP_108604319.1">
    <property type="nucleotide sequence ID" value="NZ_CP026604.1"/>
</dbReference>
<comment type="similarity">
    <text evidence="1">Belongs to the glycosyltransferase 2 family. WaaE/KdtX subfamily.</text>
</comment>
<feature type="domain" description="Glycosyltransferase 2-like" evidence="2">
    <location>
        <begin position="7"/>
        <end position="130"/>
    </location>
</feature>
<dbReference type="SUPFAM" id="SSF53448">
    <property type="entry name" value="Nucleotide-diphospho-sugar transferases"/>
    <property type="match status" value="1"/>
</dbReference>
<evidence type="ECO:0000259" key="2">
    <source>
        <dbReference type="Pfam" id="PF00535"/>
    </source>
</evidence>
<proteinExistence type="inferred from homology"/>
<dbReference type="GO" id="GO:0016740">
    <property type="term" value="F:transferase activity"/>
    <property type="evidence" value="ECO:0007669"/>
    <property type="project" value="UniProtKB-KW"/>
</dbReference>
<dbReference type="KEGG" id="cate:C2869_18365"/>
<keyword evidence="4" id="KW-1185">Reference proteome</keyword>
<name>A0A2S0VVN5_9ALTE</name>
<dbReference type="InterPro" id="IPR001173">
    <property type="entry name" value="Glyco_trans_2-like"/>
</dbReference>
<dbReference type="Proteomes" id="UP000244441">
    <property type="component" value="Chromosome"/>
</dbReference>
<dbReference type="AlphaFoldDB" id="A0A2S0VVN5"/>
<dbReference type="OrthoDB" id="9815923at2"/>
<accession>A0A2S0VVN5</accession>
<evidence type="ECO:0000256" key="1">
    <source>
        <dbReference type="ARBA" id="ARBA00038494"/>
    </source>
</evidence>
<reference evidence="3 4" key="1">
    <citation type="submission" date="2018-01" db="EMBL/GenBank/DDBJ databases">
        <title>Genome sequence of a Cantenovulum-like bacteria.</title>
        <authorList>
            <person name="Tan W.R."/>
            <person name="Lau N.-S."/>
            <person name="Go F."/>
            <person name="Amirul A.-A.A."/>
        </authorList>
    </citation>
    <scope>NUCLEOTIDE SEQUENCE [LARGE SCALE GENOMIC DNA]</scope>
    <source>
        <strain evidence="3 4">CCB-QB4</strain>
    </source>
</reference>
<dbReference type="InterPro" id="IPR029044">
    <property type="entry name" value="Nucleotide-diphossugar_trans"/>
</dbReference>
<dbReference type="EMBL" id="CP026604">
    <property type="protein sequence ID" value="AWB68255.1"/>
    <property type="molecule type" value="Genomic_DNA"/>
</dbReference>
<protein>
    <submittedName>
        <fullName evidence="3">Glycosyltransferase family 2 protein</fullName>
    </submittedName>
</protein>